<comment type="subcellular location">
    <subcellularLocation>
        <location evidence="1">Cell membrane</location>
        <topology evidence="1">Multi-pass membrane protein</topology>
    </subcellularLocation>
</comment>
<evidence type="ECO:0000313" key="8">
    <source>
        <dbReference type="EMBL" id="KXB60383.1"/>
    </source>
</evidence>
<name>A0A133ZY56_9FIRM</name>
<dbReference type="PATRIC" id="fig|467210.3.peg.561"/>
<organism evidence="8 9">
    <name type="scientific">Lachnoanaerobaculum saburreum</name>
    <dbReference type="NCBI Taxonomy" id="467210"/>
    <lineage>
        <taxon>Bacteria</taxon>
        <taxon>Bacillati</taxon>
        <taxon>Bacillota</taxon>
        <taxon>Clostridia</taxon>
        <taxon>Lachnospirales</taxon>
        <taxon>Lachnospiraceae</taxon>
        <taxon>Lachnoanaerobaculum</taxon>
    </lineage>
</organism>
<proteinExistence type="predicted"/>
<evidence type="ECO:0000256" key="3">
    <source>
        <dbReference type="ARBA" id="ARBA00022692"/>
    </source>
</evidence>
<dbReference type="Proteomes" id="UP000070394">
    <property type="component" value="Unassembled WGS sequence"/>
</dbReference>
<evidence type="ECO:0000256" key="2">
    <source>
        <dbReference type="ARBA" id="ARBA00022475"/>
    </source>
</evidence>
<comment type="caution">
    <text evidence="8">The sequence shown here is derived from an EMBL/GenBank/DDBJ whole genome shotgun (WGS) entry which is preliminary data.</text>
</comment>
<evidence type="ECO:0000259" key="7">
    <source>
        <dbReference type="Pfam" id="PF12698"/>
    </source>
</evidence>
<evidence type="ECO:0000313" key="9">
    <source>
        <dbReference type="Proteomes" id="UP000070394"/>
    </source>
</evidence>
<dbReference type="AlphaFoldDB" id="A0A133ZY56"/>
<protein>
    <recommendedName>
        <fullName evidence="7">ABC-2 type transporter transmembrane domain-containing protein</fullName>
    </recommendedName>
</protein>
<keyword evidence="2" id="KW-1003">Cell membrane</keyword>
<dbReference type="OrthoDB" id="2021197at2"/>
<dbReference type="Gene3D" id="3.40.1710.10">
    <property type="entry name" value="abc type-2 transporter like domain"/>
    <property type="match status" value="1"/>
</dbReference>
<feature type="transmembrane region" description="Helical" evidence="6">
    <location>
        <begin position="316"/>
        <end position="339"/>
    </location>
</feature>
<dbReference type="InterPro" id="IPR013525">
    <property type="entry name" value="ABC2_TM"/>
</dbReference>
<feature type="domain" description="ABC-2 type transporter transmembrane" evidence="7">
    <location>
        <begin position="19"/>
        <end position="386"/>
    </location>
</feature>
<gene>
    <name evidence="8" type="ORF">HMPREF1866_00568</name>
</gene>
<evidence type="ECO:0000256" key="6">
    <source>
        <dbReference type="SAM" id="Phobius"/>
    </source>
</evidence>
<dbReference type="EMBL" id="LSDA01000014">
    <property type="protein sequence ID" value="KXB60383.1"/>
    <property type="molecule type" value="Genomic_DNA"/>
</dbReference>
<evidence type="ECO:0000256" key="1">
    <source>
        <dbReference type="ARBA" id="ARBA00004651"/>
    </source>
</evidence>
<feature type="transmembrane region" description="Helical" evidence="6">
    <location>
        <begin position="249"/>
        <end position="270"/>
    </location>
</feature>
<dbReference type="PANTHER" id="PTHR30294">
    <property type="entry name" value="MEMBRANE COMPONENT OF ABC TRANSPORTER YHHJ-RELATED"/>
    <property type="match status" value="1"/>
</dbReference>
<keyword evidence="4 6" id="KW-1133">Transmembrane helix</keyword>
<feature type="transmembrane region" description="Helical" evidence="6">
    <location>
        <begin position="12"/>
        <end position="37"/>
    </location>
</feature>
<dbReference type="GO" id="GO:0140359">
    <property type="term" value="F:ABC-type transporter activity"/>
    <property type="evidence" value="ECO:0007669"/>
    <property type="project" value="InterPro"/>
</dbReference>
<feature type="transmembrane region" description="Helical" evidence="6">
    <location>
        <begin position="372"/>
        <end position="392"/>
    </location>
</feature>
<evidence type="ECO:0000256" key="5">
    <source>
        <dbReference type="ARBA" id="ARBA00023136"/>
    </source>
</evidence>
<accession>A0A133ZY56</accession>
<keyword evidence="5 6" id="KW-0472">Membrane</keyword>
<reference evidence="9" key="1">
    <citation type="submission" date="2016-01" db="EMBL/GenBank/DDBJ databases">
        <authorList>
            <person name="Mitreva M."/>
            <person name="Pepin K.H."/>
            <person name="Mihindukulasuriya K.A."/>
            <person name="Fulton R."/>
            <person name="Fronick C."/>
            <person name="O'Laughlin M."/>
            <person name="Miner T."/>
            <person name="Herter B."/>
            <person name="Rosa B.A."/>
            <person name="Cordes M."/>
            <person name="Tomlinson C."/>
            <person name="Wollam A."/>
            <person name="Palsikar V.B."/>
            <person name="Mardis E.R."/>
            <person name="Wilson R.K."/>
        </authorList>
    </citation>
    <scope>NUCLEOTIDE SEQUENCE [LARGE SCALE GENOMIC DNA]</scope>
    <source>
        <strain evidence="9">DNF00896</strain>
    </source>
</reference>
<dbReference type="Pfam" id="PF12698">
    <property type="entry name" value="ABC2_membrane_3"/>
    <property type="match status" value="1"/>
</dbReference>
<dbReference type="PANTHER" id="PTHR30294:SF29">
    <property type="entry name" value="MULTIDRUG ABC TRANSPORTER PERMEASE YBHS-RELATED"/>
    <property type="match status" value="1"/>
</dbReference>
<dbReference type="InterPro" id="IPR051449">
    <property type="entry name" value="ABC-2_transporter_component"/>
</dbReference>
<evidence type="ECO:0000256" key="4">
    <source>
        <dbReference type="ARBA" id="ARBA00022989"/>
    </source>
</evidence>
<dbReference type="RefSeq" id="WP_060930516.1">
    <property type="nucleotide sequence ID" value="NZ_KQ959776.1"/>
</dbReference>
<keyword evidence="3 6" id="KW-0812">Transmembrane</keyword>
<sequence>MFKSYLLIQIKRLLRILPMALLFNFLTIAGICGIFALKIGTAGKSQSRIGVGIVGSIENKYMKLGVEMLNNMDASRFSIKFINMDEMAAKSSLKSGDIIGYFKIDKDFIEALENGENRPIEYVSSGAGMVSDLSKEDAAVFSTLLVNSERAIYATDVYLIDHPQVYDRELANTELNILLLKNVMSRGKIYDVKSVDTLSTLSDKDNYICGISVLFMMFTGLGLGGLLSEKNESLLKVLKSRGLSYAASLTADMLVVSLYIILTVLILTAGMSLTGDILSWNYNSLHLFEYYKDIIFLSVMFASMHLFIYEITAKRVVAVLLELLLGISLGYMGGCIYPIRFFPDTVKRISMFLPSGAGIQVLSDGMGYNVDIFYFAVIFVYSILFIGGVYVLRNKR</sequence>
<dbReference type="GO" id="GO:0005886">
    <property type="term" value="C:plasma membrane"/>
    <property type="evidence" value="ECO:0007669"/>
    <property type="project" value="UniProtKB-SubCell"/>
</dbReference>
<dbReference type="STRING" id="467210.HMPREF1866_00568"/>
<feature type="transmembrane region" description="Helical" evidence="6">
    <location>
        <begin position="290"/>
        <end position="309"/>
    </location>
</feature>
<keyword evidence="9" id="KW-1185">Reference proteome</keyword>